<accession>I3X7A7</accession>
<proteinExistence type="predicted"/>
<dbReference type="Proteomes" id="UP000006180">
    <property type="component" value="Chromosome"/>
</dbReference>
<evidence type="ECO:0000313" key="2">
    <source>
        <dbReference type="EMBL" id="AFL51763.1"/>
    </source>
</evidence>
<dbReference type="eggNOG" id="COG0451">
    <property type="taxonomic scope" value="Bacteria"/>
</dbReference>
<reference evidence="2 3" key="1">
    <citation type="journal article" date="2012" name="J. Bacteriol.">
        <title>Complete genome sequence of the broad-host-range strain Sinorhizobium fredii USDA257.</title>
        <authorList>
            <person name="Schuldes J."/>
            <person name="Rodriguez Orbegoso M."/>
            <person name="Schmeisser C."/>
            <person name="Krishnan H.B."/>
            <person name="Daniel R."/>
            <person name="Streit W.R."/>
        </authorList>
    </citation>
    <scope>NUCLEOTIDE SEQUENCE [LARGE SCALE GENOMIC DNA]</scope>
    <source>
        <strain evidence="2 3">USDA 257</strain>
    </source>
</reference>
<dbReference type="Gene3D" id="3.40.50.720">
    <property type="entry name" value="NAD(P)-binding Rossmann-like Domain"/>
    <property type="match status" value="1"/>
</dbReference>
<dbReference type="InterPro" id="IPR036291">
    <property type="entry name" value="NAD(P)-bd_dom_sf"/>
</dbReference>
<dbReference type="KEGG" id="sfd:USDA257_c31950"/>
<evidence type="ECO:0000313" key="3">
    <source>
        <dbReference type="Proteomes" id="UP000006180"/>
    </source>
</evidence>
<dbReference type="InterPro" id="IPR050177">
    <property type="entry name" value="Lipid_A_modif_metabolic_enz"/>
</dbReference>
<organism evidence="2 3">
    <name type="scientific">Sinorhizobium fredii (strain USDA 257)</name>
    <dbReference type="NCBI Taxonomy" id="1185652"/>
    <lineage>
        <taxon>Bacteria</taxon>
        <taxon>Pseudomonadati</taxon>
        <taxon>Pseudomonadota</taxon>
        <taxon>Alphaproteobacteria</taxon>
        <taxon>Hyphomicrobiales</taxon>
        <taxon>Rhizobiaceae</taxon>
        <taxon>Sinorhizobium/Ensifer group</taxon>
        <taxon>Sinorhizobium</taxon>
    </lineage>
</organism>
<dbReference type="PATRIC" id="fig|1185652.3.peg.3321"/>
<dbReference type="AlphaFoldDB" id="I3X7A7"/>
<dbReference type="InterPro" id="IPR001509">
    <property type="entry name" value="Epimerase_deHydtase"/>
</dbReference>
<dbReference type="SUPFAM" id="SSF51735">
    <property type="entry name" value="NAD(P)-binding Rossmann-fold domains"/>
    <property type="match status" value="1"/>
</dbReference>
<feature type="domain" description="NAD-dependent epimerase/dehydratase" evidence="1">
    <location>
        <begin position="7"/>
        <end position="233"/>
    </location>
</feature>
<dbReference type="STRING" id="1185652.USDA257_c31950"/>
<protein>
    <submittedName>
        <fullName evidence="2">Nucleoside-diphosphate-sugar epimerase</fullName>
    </submittedName>
</protein>
<dbReference type="HOGENOM" id="CLU_882425_0_0_5"/>
<dbReference type="PANTHER" id="PTHR43245">
    <property type="entry name" value="BIFUNCTIONAL POLYMYXIN RESISTANCE PROTEIN ARNA"/>
    <property type="match status" value="1"/>
</dbReference>
<name>I3X7A7_SINF2</name>
<sequence>MSPKELVITGATGFIGARLIEHALARDYAVTALVRDPERVPARKHTRLRIEQWSIGEPLPSIRQAEALLHLAAFIPADLSDAHQAAKCFELNTNGALQVAMDAASQDVQQFVYFGSGQVYTPAPEPATETSPAFPVNRASYYLSSKLSAEICLLAFGKAKGMPVTVLRPASVYGPGMHGKGMVTAFIRALACGQPVIIRDGGAYRVDLVYVDDVVSLALEAVAAEREGVFNAGSGQACTSLEAARIIAEVIGADPSLIKVEGEDRDAAAAGFAALNVARAAEQLAYTPRAFRHGIEAWKAETGLGDLQSASGQINTASRTEAGTAVRP</sequence>
<gene>
    <name evidence="2" type="ORF">USDA257_c31950</name>
</gene>
<evidence type="ECO:0000259" key="1">
    <source>
        <dbReference type="Pfam" id="PF01370"/>
    </source>
</evidence>
<dbReference type="RefSeq" id="WP_014763925.1">
    <property type="nucleotide sequence ID" value="NC_018000.1"/>
</dbReference>
<dbReference type="EMBL" id="CP003563">
    <property type="protein sequence ID" value="AFL51763.1"/>
    <property type="molecule type" value="Genomic_DNA"/>
</dbReference>
<dbReference type="Pfam" id="PF01370">
    <property type="entry name" value="Epimerase"/>
    <property type="match status" value="1"/>
</dbReference>